<dbReference type="Pfam" id="PF13366">
    <property type="entry name" value="PDDEXK_3"/>
    <property type="match status" value="1"/>
</dbReference>
<sequence length="146" mass="17672">MNLQFGKEPIEQELLIKLKHYVYPILGCCQEVHREMGPWLNEYMYQDALKIAFEDASIPFQAEFRFYANFHGRQIPHEHRLDFLVDNHVIIECKAITEIGTEQRQQLWNYLRLTNYRIGILYNFAPVKDQCEKYYYDPNTKRLFVF</sequence>
<evidence type="ECO:0000313" key="1">
    <source>
        <dbReference type="EMBL" id="MST85909.1"/>
    </source>
</evidence>
<dbReference type="EMBL" id="VUNG01000061">
    <property type="protein sequence ID" value="MST85909.1"/>
    <property type="molecule type" value="Genomic_DNA"/>
</dbReference>
<organism evidence="1 2">
    <name type="scientific">Hallella mizrahii</name>
    <dbReference type="NCBI Taxonomy" id="2606637"/>
    <lineage>
        <taxon>Bacteria</taxon>
        <taxon>Pseudomonadati</taxon>
        <taxon>Bacteroidota</taxon>
        <taxon>Bacteroidia</taxon>
        <taxon>Bacteroidales</taxon>
        <taxon>Prevotellaceae</taxon>
        <taxon>Hallella</taxon>
    </lineage>
</organism>
<comment type="caution">
    <text evidence="1">The sequence shown here is derived from an EMBL/GenBank/DDBJ whole genome shotgun (WGS) entry which is preliminary data.</text>
</comment>
<protein>
    <submittedName>
        <fullName evidence="1">GxxExxY protein</fullName>
    </submittedName>
</protein>
<dbReference type="Proteomes" id="UP000438914">
    <property type="component" value="Unassembled WGS sequence"/>
</dbReference>
<gene>
    <name evidence="1" type="ORF">FYJ73_14755</name>
</gene>
<dbReference type="AlphaFoldDB" id="A0A7K0KJ65"/>
<accession>A0A7K0KJ65</accession>
<reference evidence="1 2" key="1">
    <citation type="submission" date="2019-08" db="EMBL/GenBank/DDBJ databases">
        <title>In-depth cultivation of the pig gut microbiome towards novel bacterial diversity and tailored functional studies.</title>
        <authorList>
            <person name="Wylensek D."/>
            <person name="Hitch T.C.A."/>
            <person name="Clavel T."/>
        </authorList>
    </citation>
    <scope>NUCLEOTIDE SEQUENCE [LARGE SCALE GENOMIC DNA]</scope>
    <source>
        <strain evidence="1 2">LKV-178-WT-2A</strain>
    </source>
</reference>
<dbReference type="NCBIfam" id="TIGR04256">
    <property type="entry name" value="GxxExxY"/>
    <property type="match status" value="1"/>
</dbReference>
<evidence type="ECO:0000313" key="2">
    <source>
        <dbReference type="Proteomes" id="UP000438914"/>
    </source>
</evidence>
<dbReference type="RefSeq" id="WP_154535508.1">
    <property type="nucleotide sequence ID" value="NZ_VUNG01000061.1"/>
</dbReference>
<name>A0A7K0KJ65_9BACT</name>
<keyword evidence="2" id="KW-1185">Reference proteome</keyword>
<proteinExistence type="predicted"/>
<dbReference type="InterPro" id="IPR026350">
    <property type="entry name" value="GxxExxY"/>
</dbReference>